<sequence>MSAISLPLFLAIPAALFLILAPGLVTLQLMLAFGKARAGVLKSSEQIFLSITLSVMFSGWVGLLLASLGIFSIWALLAIGALWSLAGAYWLSRRGYLWQIPRFGKKAVLGEWLLTILLVGTAILFFLAPHETVAGAQDSGVYYNTGVNIARTGALVIQDPLLQTIGSQSSKLYPVLMMGLPGGAGRFLFVDFQRMNGYFVMDNMEGLTTGKVIPQFFHFYPTLLAIGVSLFGLYGGVLVNPFLALMAVFGLYLTARRILPGKRGEWVALLAALLLALNGIQVWFARETLWETLGEFLAFAAIYAFTILVNPVSLDQAEKGQEDNGLRALGGFVVGSALGILCLAHASQALFTLPLVIPYLIWIRLSRRWNAGHWWLLGAYGLLFIHMVLHIWLFALAYWEGIYHHVIINFTKALPIVIPIAIIGLLVVIFLNAIPKQVQRFEGWLARHWRWVSLGLALIVAAYLIFNYFIRVYRVGTDGKGNPFDYMVNWQSYIGAPTSLGPERNLLRLGWYFSPLGIVLVIIGVTAMLAGKLNWRSAMFFAFTLGVTYFFLDESYTQEGYIYSLRRYVNLTIPAFSLFIAYAALETLPNLTDKAGRLLNRLFGRKVAYMQAAGAESSATIAFAVTQPPTNEVTESKRGASTSNPTEKRTGYKIGLALGLLSAVGLVSFMLYTNRTIYTLSEYGAGPDAPSLLKQMENLADKFGPKDIIIYSGERDADAKSATILTYAFNHPAFLLTAAPPTGDVLSKLIAEWEKQGYTVKAMLGPDGGRLAPQGYNLKWESEVVLHFRQFESLQTQKPYNIQDNTLTYGIYRLTSDANVNDVGTGAPDTAQGWKLEIGKKDFAALVMGFSSLETKKDGAIYRWTTQDGVLRVPCLDPTRPYRLELTLDPDITRPASLSPLNLSVYLSNDPYDWDPGRLEKLSALGVLSLQPGAKTYTLDIPGSVPASQLTCKPGANSLILQLVADKTWKPSSYGLGNDSRSLGVKLLKVAVQSKQ</sequence>
<feature type="transmembrane region" description="Helical" evidence="1">
    <location>
        <begin position="266"/>
        <end position="284"/>
    </location>
</feature>
<feature type="transmembrane region" description="Helical" evidence="1">
    <location>
        <begin position="71"/>
        <end position="91"/>
    </location>
</feature>
<dbReference type="EMBL" id="JACATZ010000001">
    <property type="protein sequence ID" value="NWJ44846.1"/>
    <property type="molecule type" value="Genomic_DNA"/>
</dbReference>
<gene>
    <name evidence="2" type="ORF">HXX08_03120</name>
    <name evidence="3" type="ORF">OZ401_002543</name>
</gene>
<keyword evidence="1" id="KW-0812">Transmembrane</keyword>
<dbReference type="AlphaFoldDB" id="A0A8T7M1X2"/>
<protein>
    <recommendedName>
        <fullName evidence="6">Glycosyltransferase RgtA/B/C/D-like domain-containing protein</fullName>
    </recommendedName>
</protein>
<feature type="transmembrane region" description="Helical" evidence="1">
    <location>
        <begin position="46"/>
        <end position="65"/>
    </location>
</feature>
<feature type="transmembrane region" description="Helical" evidence="1">
    <location>
        <begin position="654"/>
        <end position="672"/>
    </location>
</feature>
<keyword evidence="5" id="KW-1185">Reference proteome</keyword>
<dbReference type="Proteomes" id="UP001431572">
    <property type="component" value="Chromosome 1"/>
</dbReference>
<feature type="transmembrane region" description="Helical" evidence="1">
    <location>
        <begin position="410"/>
        <end position="431"/>
    </location>
</feature>
<feature type="transmembrane region" description="Helical" evidence="1">
    <location>
        <begin position="537"/>
        <end position="556"/>
    </location>
</feature>
<dbReference type="Proteomes" id="UP000521676">
    <property type="component" value="Unassembled WGS sequence"/>
</dbReference>
<proteinExistence type="predicted"/>
<evidence type="ECO:0000313" key="3">
    <source>
        <dbReference type="EMBL" id="WJW66728.1"/>
    </source>
</evidence>
<dbReference type="EMBL" id="CP128399">
    <property type="protein sequence ID" value="WJW66728.1"/>
    <property type="molecule type" value="Genomic_DNA"/>
</dbReference>
<evidence type="ECO:0000313" key="4">
    <source>
        <dbReference type="Proteomes" id="UP000521676"/>
    </source>
</evidence>
<evidence type="ECO:0000313" key="2">
    <source>
        <dbReference type="EMBL" id="NWJ44846.1"/>
    </source>
</evidence>
<keyword evidence="1" id="KW-1133">Transmembrane helix</keyword>
<feature type="transmembrane region" description="Helical" evidence="1">
    <location>
        <begin position="451"/>
        <end position="470"/>
    </location>
</feature>
<feature type="transmembrane region" description="Helical" evidence="1">
    <location>
        <begin position="329"/>
        <end position="362"/>
    </location>
</feature>
<feature type="transmembrane region" description="Helical" evidence="1">
    <location>
        <begin position="374"/>
        <end position="398"/>
    </location>
</feature>
<reference evidence="2 4" key="1">
    <citation type="submission" date="2020-06" db="EMBL/GenBank/DDBJ databases">
        <title>Anoxygenic phototrophic Chloroflexota member uses a Type I reaction center.</title>
        <authorList>
            <person name="Tsuji J.M."/>
            <person name="Shaw N.A."/>
            <person name="Nagashima S."/>
            <person name="Venkiteswaran J."/>
            <person name="Schiff S.L."/>
            <person name="Hanada S."/>
            <person name="Tank M."/>
            <person name="Neufeld J.D."/>
        </authorList>
    </citation>
    <scope>NUCLEOTIDE SEQUENCE [LARGE SCALE GENOMIC DNA]</scope>
    <source>
        <strain evidence="2">L227-S17</strain>
    </source>
</reference>
<feature type="transmembrane region" description="Helical" evidence="1">
    <location>
        <begin position="509"/>
        <end position="531"/>
    </location>
</feature>
<evidence type="ECO:0000313" key="5">
    <source>
        <dbReference type="Proteomes" id="UP001431572"/>
    </source>
</evidence>
<keyword evidence="1" id="KW-0472">Membrane</keyword>
<evidence type="ECO:0008006" key="6">
    <source>
        <dbReference type="Google" id="ProtNLM"/>
    </source>
</evidence>
<feature type="transmembrane region" description="Helical" evidence="1">
    <location>
        <begin position="112"/>
        <end position="129"/>
    </location>
</feature>
<name>A0A8T7M1X2_9CHLR</name>
<feature type="transmembrane region" description="Helical" evidence="1">
    <location>
        <begin position="237"/>
        <end position="254"/>
    </location>
</feature>
<feature type="transmembrane region" description="Helical" evidence="1">
    <location>
        <begin position="172"/>
        <end position="192"/>
    </location>
</feature>
<organism evidence="2 4">
    <name type="scientific">Candidatus Chlorohelix allophototropha</name>
    <dbReference type="NCBI Taxonomy" id="3003348"/>
    <lineage>
        <taxon>Bacteria</taxon>
        <taxon>Bacillati</taxon>
        <taxon>Chloroflexota</taxon>
        <taxon>Chloroflexia</taxon>
        <taxon>Candidatus Chloroheliales</taxon>
        <taxon>Candidatus Chloroheliaceae</taxon>
        <taxon>Candidatus Chlorohelix</taxon>
    </lineage>
</organism>
<feature type="transmembrane region" description="Helical" evidence="1">
    <location>
        <begin position="6"/>
        <end position="34"/>
    </location>
</feature>
<evidence type="ECO:0000256" key="1">
    <source>
        <dbReference type="SAM" id="Phobius"/>
    </source>
</evidence>
<accession>A0A8T7M1X2</accession>
<feature type="transmembrane region" description="Helical" evidence="1">
    <location>
        <begin position="568"/>
        <end position="585"/>
    </location>
</feature>
<feature type="transmembrane region" description="Helical" evidence="1">
    <location>
        <begin position="296"/>
        <end position="317"/>
    </location>
</feature>
<reference evidence="3" key="2">
    <citation type="journal article" date="2024" name="Nature">
        <title>Anoxygenic phototroph of the Chloroflexota uses a type I reaction centre.</title>
        <authorList>
            <person name="Tsuji J.M."/>
            <person name="Shaw N.A."/>
            <person name="Nagashima S."/>
            <person name="Venkiteswaran J.J."/>
            <person name="Schiff S.L."/>
            <person name="Watanabe T."/>
            <person name="Fukui M."/>
            <person name="Hanada S."/>
            <person name="Tank M."/>
            <person name="Neufeld J.D."/>
        </authorList>
    </citation>
    <scope>NUCLEOTIDE SEQUENCE</scope>
    <source>
        <strain evidence="3">L227-S17</strain>
    </source>
</reference>
<dbReference type="RefSeq" id="WP_341468620.1">
    <property type="nucleotide sequence ID" value="NZ_CP128399.1"/>
</dbReference>